<accession>A0A8J7B8P0</accession>
<evidence type="ECO:0000313" key="1">
    <source>
        <dbReference type="EMBL" id="MBE9114898.1"/>
    </source>
</evidence>
<gene>
    <name evidence="1" type="ORF">IQ249_03205</name>
</gene>
<evidence type="ECO:0000313" key="2">
    <source>
        <dbReference type="Proteomes" id="UP000654482"/>
    </source>
</evidence>
<organism evidence="1 2">
    <name type="scientific">Lusitaniella coriacea LEGE 07157</name>
    <dbReference type="NCBI Taxonomy" id="945747"/>
    <lineage>
        <taxon>Bacteria</taxon>
        <taxon>Bacillati</taxon>
        <taxon>Cyanobacteriota</taxon>
        <taxon>Cyanophyceae</taxon>
        <taxon>Spirulinales</taxon>
        <taxon>Lusitaniellaceae</taxon>
        <taxon>Lusitaniella</taxon>
    </lineage>
</organism>
<dbReference type="InterPro" id="IPR031975">
    <property type="entry name" value="Pilin_GH"/>
</dbReference>
<dbReference type="RefSeq" id="WP_194027981.1">
    <property type="nucleotide sequence ID" value="NZ_JADEWZ010000003.1"/>
</dbReference>
<reference evidence="1" key="1">
    <citation type="submission" date="2020-10" db="EMBL/GenBank/DDBJ databases">
        <authorList>
            <person name="Castelo-Branco R."/>
            <person name="Eusebio N."/>
            <person name="Adriana R."/>
            <person name="Vieira A."/>
            <person name="Brugerolle De Fraissinette N."/>
            <person name="Rezende De Castro R."/>
            <person name="Schneider M.P."/>
            <person name="Vasconcelos V."/>
            <person name="Leao P.N."/>
        </authorList>
    </citation>
    <scope>NUCLEOTIDE SEQUENCE</scope>
    <source>
        <strain evidence="1">LEGE 07157</strain>
    </source>
</reference>
<dbReference type="AlphaFoldDB" id="A0A8J7B8P0"/>
<comment type="caution">
    <text evidence="1">The sequence shown here is derived from an EMBL/GenBank/DDBJ whole genome shotgun (WGS) entry which is preliminary data.</text>
</comment>
<dbReference type="EMBL" id="JADEWZ010000003">
    <property type="protein sequence ID" value="MBE9114898.1"/>
    <property type="molecule type" value="Genomic_DNA"/>
</dbReference>
<keyword evidence="2" id="KW-1185">Reference proteome</keyword>
<proteinExistence type="predicted"/>
<dbReference type="Proteomes" id="UP000654482">
    <property type="component" value="Unassembled WGS sequence"/>
</dbReference>
<protein>
    <submittedName>
        <fullName evidence="1">Type IV pilin-like G/H family protein</fullName>
    </submittedName>
</protein>
<sequence>MVAIFKASLSSLVLVSSVGIGFAVLPTQSLALPTPHLAQAETDRNERAIAELLGEWQFPDEDQSVTLIFAPDNQLYILLPDGADSSIAIKMGYQVNATTQPMQLDVMVSPNETALTLFELTPDGKLRVNLDITPGDPRPESLGEDTALFDRVSDATQPPEEIEVIELEAASDSSPPSIPVQFISLLLQGQQAYFLENGQFAQSVDELGFATLMETEEYLYEIIPGDDRAEKVSIAGTPKNDELPSYTGAVFALPTEEDSVWGICRTEEPSTTPPLALTLAEGEIQCPSGSTLLP</sequence>
<name>A0A8J7B8P0_9CYAN</name>
<dbReference type="Pfam" id="PF16734">
    <property type="entry name" value="Pilin_GH"/>
    <property type="match status" value="1"/>
</dbReference>